<dbReference type="EMBL" id="RSCL01000009">
    <property type="protein sequence ID" value="RUT05179.1"/>
    <property type="molecule type" value="Genomic_DNA"/>
</dbReference>
<name>A0A3S1AN48_9CYAN</name>
<dbReference type="SMART" id="SM00912">
    <property type="entry name" value="Haemagg_act"/>
    <property type="match status" value="1"/>
</dbReference>
<feature type="domain" description="Filamentous haemagglutinin FhaB/tRNA nuclease CdiA-like TPS" evidence="1">
    <location>
        <begin position="33"/>
        <end position="145"/>
    </location>
</feature>
<sequence length="465" mass="49529">MSITTVANNILQVTLNVITYSLLNAAVQAQVVPDATLRNNSIVTSQHQNITITGGTQTGANLFHSFLQFSIKNGENVYFDNAPRVNSIILRVTGRDISNIDGLIRTAGNVNLYLFNPNGIYLGKNAALDIKGSLYLSTAESWKFPHGVKDVDNPSLLHISVPIGVQWGSTGNIQVDANLSAQNLNLRANNITITGNLTSSGDITLEATNKLMINDKATVSVSSQESGASGNLQLVTDNLTIEGGTVSAKTITEGGNVNVYASSLLTLRQNATISTVSIGKGNGANINIEAGFILVNPNGDNDITTNVMQDGGKIKISSNAIFGLEKRRSPTGRSDILVTSPALSNSNINITTLNIDPNRGVTQLPTSIIDVSKQINQTCSNQATTNRFVIVGRGGLPLNTTEALSVNSGWIDWRHIDEVQDNQGDDVSTQHQVVEATAWEVENGAIQLVASHKANWQQMVNGCNG</sequence>
<keyword evidence="3" id="KW-1185">Reference proteome</keyword>
<protein>
    <recommendedName>
        <fullName evidence="1">Filamentous haemagglutinin FhaB/tRNA nuclease CdiA-like TPS domain-containing protein</fullName>
    </recommendedName>
</protein>
<evidence type="ECO:0000313" key="2">
    <source>
        <dbReference type="EMBL" id="RUT05179.1"/>
    </source>
</evidence>
<dbReference type="InterPro" id="IPR008638">
    <property type="entry name" value="FhaB/CdiA-like_TPS"/>
</dbReference>
<dbReference type="NCBIfam" id="TIGR01901">
    <property type="entry name" value="adhes_NPXG"/>
    <property type="match status" value="1"/>
</dbReference>
<dbReference type="InterPro" id="IPR012334">
    <property type="entry name" value="Pectin_lyas_fold"/>
</dbReference>
<organism evidence="2 3">
    <name type="scientific">Dulcicalothrix desertica PCC 7102</name>
    <dbReference type="NCBI Taxonomy" id="232991"/>
    <lineage>
        <taxon>Bacteria</taxon>
        <taxon>Bacillati</taxon>
        <taxon>Cyanobacteriota</taxon>
        <taxon>Cyanophyceae</taxon>
        <taxon>Nostocales</taxon>
        <taxon>Calotrichaceae</taxon>
        <taxon>Dulcicalothrix</taxon>
    </lineage>
</organism>
<comment type="caution">
    <text evidence="2">The sequence shown here is derived from an EMBL/GenBank/DDBJ whole genome shotgun (WGS) entry which is preliminary data.</text>
</comment>
<dbReference type="Proteomes" id="UP000271624">
    <property type="component" value="Unassembled WGS sequence"/>
</dbReference>
<dbReference type="RefSeq" id="WP_158632853.1">
    <property type="nucleotide sequence ID" value="NZ_RSCL01000009.1"/>
</dbReference>
<reference evidence="2" key="1">
    <citation type="submission" date="2018-12" db="EMBL/GenBank/DDBJ databases">
        <authorList>
            <person name="Will S."/>
            <person name="Neumann-Schaal M."/>
            <person name="Henke P."/>
        </authorList>
    </citation>
    <scope>NUCLEOTIDE SEQUENCE</scope>
    <source>
        <strain evidence="2">PCC 7102</strain>
    </source>
</reference>
<evidence type="ECO:0000313" key="3">
    <source>
        <dbReference type="Proteomes" id="UP000271624"/>
    </source>
</evidence>
<evidence type="ECO:0000259" key="1">
    <source>
        <dbReference type="SMART" id="SM00912"/>
    </source>
</evidence>
<dbReference type="AlphaFoldDB" id="A0A3S1AN48"/>
<reference evidence="2" key="2">
    <citation type="journal article" date="2019" name="Genome Biol. Evol.">
        <title>Day and night: Metabolic profiles and evolutionary relationships of six axenic non-marine cyanobacteria.</title>
        <authorList>
            <person name="Will S.E."/>
            <person name="Henke P."/>
            <person name="Boedeker C."/>
            <person name="Huang S."/>
            <person name="Brinkmann H."/>
            <person name="Rohde M."/>
            <person name="Jarek M."/>
            <person name="Friedl T."/>
            <person name="Seufert S."/>
            <person name="Schumacher M."/>
            <person name="Overmann J."/>
            <person name="Neumann-Schaal M."/>
            <person name="Petersen J."/>
        </authorList>
    </citation>
    <scope>NUCLEOTIDE SEQUENCE [LARGE SCALE GENOMIC DNA]</scope>
    <source>
        <strain evidence="2">PCC 7102</strain>
    </source>
</reference>
<accession>A0A3S1AN48</accession>
<proteinExistence type="predicted"/>
<dbReference type="OrthoDB" id="503558at2"/>
<dbReference type="InterPro" id="IPR011050">
    <property type="entry name" value="Pectin_lyase_fold/virulence"/>
</dbReference>
<gene>
    <name evidence="2" type="ORF">DSM106972_040000</name>
</gene>
<dbReference type="Pfam" id="PF05860">
    <property type="entry name" value="TPS"/>
    <property type="match status" value="1"/>
</dbReference>
<dbReference type="SUPFAM" id="SSF51126">
    <property type="entry name" value="Pectin lyase-like"/>
    <property type="match status" value="1"/>
</dbReference>
<dbReference type="Gene3D" id="2.160.20.10">
    <property type="entry name" value="Single-stranded right-handed beta-helix, Pectin lyase-like"/>
    <property type="match status" value="1"/>
</dbReference>